<dbReference type="EMBL" id="KN847492">
    <property type="protein sequence ID" value="KIW19604.1"/>
    <property type="molecule type" value="Genomic_DNA"/>
</dbReference>
<organism evidence="3 4">
    <name type="scientific">Exophiala spinifera</name>
    <dbReference type="NCBI Taxonomy" id="91928"/>
    <lineage>
        <taxon>Eukaryota</taxon>
        <taxon>Fungi</taxon>
        <taxon>Dikarya</taxon>
        <taxon>Ascomycota</taxon>
        <taxon>Pezizomycotina</taxon>
        <taxon>Eurotiomycetes</taxon>
        <taxon>Chaetothyriomycetidae</taxon>
        <taxon>Chaetothyriales</taxon>
        <taxon>Herpotrichiellaceae</taxon>
        <taxon>Exophiala</taxon>
    </lineage>
</organism>
<accession>A0A0D2C7R6</accession>
<proteinExistence type="inferred from homology"/>
<protein>
    <recommendedName>
        <fullName evidence="1">Altered inheritance of mitochondria protein 41</fullName>
    </recommendedName>
</protein>
<sequence length="211" mass="22879">MSSVSASRLLLPSIERSLCSRCMYRHTTTTTTSSLRWNSSAAAPSSPLLAKLKQDLKAAMRAKDQARLTVIRGTISEINQAASSSTPITTDMQILALLRKRRSSSETAKQEAIDAKRPEFLEKLDLEIAVVDELMGTVSMMDVAEMRSIVRATVESIRGGQQGGGEGGELKPGPVMKELLRPGGPLQGKPLDNKVLAEVVREECFSNHGNK</sequence>
<keyword evidence="4" id="KW-1185">Reference proteome</keyword>
<dbReference type="RefSeq" id="XP_016239820.1">
    <property type="nucleotide sequence ID" value="XM_016374544.1"/>
</dbReference>
<dbReference type="HOGENOM" id="CLU_079430_0_1_1"/>
<dbReference type="Gene3D" id="1.10.1510.10">
    <property type="entry name" value="Uncharacterised protein YqeY/AIM41 PF09424, N-terminal domain"/>
    <property type="match status" value="1"/>
</dbReference>
<dbReference type="InterPro" id="IPR003789">
    <property type="entry name" value="Asn/Gln_tRNA_amidoTrase-B-like"/>
</dbReference>
<dbReference type="OrthoDB" id="538640at2759"/>
<dbReference type="Proteomes" id="UP000053328">
    <property type="component" value="Unassembled WGS sequence"/>
</dbReference>
<comment type="similarity">
    <text evidence="1">Belongs to the AIM41 family.</text>
</comment>
<dbReference type="GO" id="GO:0016884">
    <property type="term" value="F:carbon-nitrogen ligase activity, with glutamine as amido-N-donor"/>
    <property type="evidence" value="ECO:0007669"/>
    <property type="project" value="UniProtKB-UniRule"/>
</dbReference>
<name>A0A0D2C7R6_9EURO</name>
<feature type="region of interest" description="Disordered" evidence="2">
    <location>
        <begin position="157"/>
        <end position="176"/>
    </location>
</feature>
<dbReference type="GeneID" id="27327260"/>
<gene>
    <name evidence="1" type="primary">AIM41</name>
    <name evidence="3" type="ORF">PV08_00177</name>
</gene>
<evidence type="ECO:0000256" key="1">
    <source>
        <dbReference type="RuleBase" id="RU365099"/>
    </source>
</evidence>
<dbReference type="InterPro" id="IPR019004">
    <property type="entry name" value="YqeY/Aim41"/>
</dbReference>
<dbReference type="SUPFAM" id="SSF89095">
    <property type="entry name" value="GatB/YqeY motif"/>
    <property type="match status" value="1"/>
</dbReference>
<dbReference type="PANTHER" id="PTHR28055:SF1">
    <property type="entry name" value="ALTERED INHERITANCE OF MITOCHONDRIA PROTEIN 41, MITOCHONDRIAL"/>
    <property type="match status" value="1"/>
</dbReference>
<comment type="subcellular location">
    <subcellularLocation>
        <location evidence="1">Mitochondrion</location>
    </subcellularLocation>
</comment>
<evidence type="ECO:0000313" key="4">
    <source>
        <dbReference type="Proteomes" id="UP000053328"/>
    </source>
</evidence>
<evidence type="ECO:0000313" key="3">
    <source>
        <dbReference type="EMBL" id="KIW19604.1"/>
    </source>
</evidence>
<dbReference type="GO" id="GO:0005739">
    <property type="term" value="C:mitochondrion"/>
    <property type="evidence" value="ECO:0007669"/>
    <property type="project" value="UniProtKB-SubCell"/>
</dbReference>
<dbReference type="STRING" id="91928.A0A0D2C7R6"/>
<evidence type="ECO:0000256" key="2">
    <source>
        <dbReference type="SAM" id="MobiDB-lite"/>
    </source>
</evidence>
<dbReference type="InterPro" id="IPR042184">
    <property type="entry name" value="YqeY/Aim41_N"/>
</dbReference>
<dbReference type="Pfam" id="PF09424">
    <property type="entry name" value="YqeY"/>
    <property type="match status" value="1"/>
</dbReference>
<dbReference type="AlphaFoldDB" id="A0A0D2C7R6"/>
<dbReference type="PANTHER" id="PTHR28055">
    <property type="entry name" value="ALTERED INHERITANCE OF MITOCHONDRIA PROTEIN 41, MITOCHONDRIAL"/>
    <property type="match status" value="1"/>
</dbReference>
<dbReference type="VEuPathDB" id="FungiDB:PV08_00177"/>
<reference evidence="3 4" key="1">
    <citation type="submission" date="2015-01" db="EMBL/GenBank/DDBJ databases">
        <title>The Genome Sequence of Exophiala spinifera CBS89968.</title>
        <authorList>
            <consortium name="The Broad Institute Genomics Platform"/>
            <person name="Cuomo C."/>
            <person name="de Hoog S."/>
            <person name="Gorbushina A."/>
            <person name="Stielow B."/>
            <person name="Teixiera M."/>
            <person name="Abouelleil A."/>
            <person name="Chapman S.B."/>
            <person name="Priest M."/>
            <person name="Young S.K."/>
            <person name="Wortman J."/>
            <person name="Nusbaum C."/>
            <person name="Birren B."/>
        </authorList>
    </citation>
    <scope>NUCLEOTIDE SEQUENCE [LARGE SCALE GENOMIC DNA]</scope>
    <source>
        <strain evidence="3 4">CBS 89968</strain>
    </source>
</reference>
<keyword evidence="1" id="KW-0496">Mitochondrion</keyword>